<dbReference type="AlphaFoldDB" id="A0A8C1A7R2"/>
<organism evidence="2 3">
    <name type="scientific">Cyprinus carpio carpio</name>
    <dbReference type="NCBI Taxonomy" id="630221"/>
    <lineage>
        <taxon>Eukaryota</taxon>
        <taxon>Metazoa</taxon>
        <taxon>Chordata</taxon>
        <taxon>Craniata</taxon>
        <taxon>Vertebrata</taxon>
        <taxon>Euteleostomi</taxon>
        <taxon>Actinopterygii</taxon>
        <taxon>Neopterygii</taxon>
        <taxon>Teleostei</taxon>
        <taxon>Ostariophysi</taxon>
        <taxon>Cypriniformes</taxon>
        <taxon>Cyprinidae</taxon>
        <taxon>Cyprininae</taxon>
        <taxon>Cyprinus</taxon>
    </lineage>
</organism>
<dbReference type="Proteomes" id="UP001108240">
    <property type="component" value="Unplaced"/>
</dbReference>
<dbReference type="GO" id="GO:0006955">
    <property type="term" value="P:immune response"/>
    <property type="evidence" value="ECO:0007669"/>
    <property type="project" value="TreeGrafter"/>
</dbReference>
<dbReference type="GeneTree" id="ENSGT00940000160560"/>
<evidence type="ECO:0000313" key="3">
    <source>
        <dbReference type="Proteomes" id="UP001108240"/>
    </source>
</evidence>
<dbReference type="Ensembl" id="ENSCCRT00000015340.2">
    <property type="protein sequence ID" value="ENSCCRP00000014047.2"/>
    <property type="gene ID" value="ENSCCRG00000008033.2"/>
</dbReference>
<dbReference type="OMA" id="GHISDEY"/>
<sequence length="311" mass="35539">MGGSESTESTVQAKPPSQEFDKEWRDTPWEKKELLEENLRELKLGDSNVKYIRILLAGEVGAGKSSFINSINSVFQGRITTEALADSGFGRSFTKTYRTYYIRNGQSVLPFVFNDIMGLESEESQGAHPEDIAKSLEGLLKEGHNMRRKLFSVHLLRLKFNPAVSDKNVDYRSETRPEDLTYCLVYVIAADKVSMMNEEVFKKIRYIRENASSLEIPQAIIMTKVDEACPLVRDNLRNIYTSKKIKEKMQECSNSVGVPMSHIFPVKNYHEEIDTQKDVDVLILRALTQIVQIADDLLKRKQSDSEERKCI</sequence>
<protein>
    <recommendedName>
        <fullName evidence="4">Interferon-induced 44-like protein</fullName>
    </recommendedName>
</protein>
<reference evidence="2" key="1">
    <citation type="submission" date="2025-08" db="UniProtKB">
        <authorList>
            <consortium name="Ensembl"/>
        </authorList>
    </citation>
    <scope>IDENTIFICATION</scope>
</reference>
<feature type="region of interest" description="Disordered" evidence="1">
    <location>
        <begin position="1"/>
        <end position="25"/>
    </location>
</feature>
<dbReference type="SUPFAM" id="SSF52540">
    <property type="entry name" value="P-loop containing nucleoside triphosphate hydrolases"/>
    <property type="match status" value="1"/>
</dbReference>
<evidence type="ECO:0000256" key="1">
    <source>
        <dbReference type="SAM" id="MobiDB-lite"/>
    </source>
</evidence>
<name>A0A8C1A7R2_CYPCA</name>
<dbReference type="Gene3D" id="3.40.50.300">
    <property type="entry name" value="P-loop containing nucleotide triphosphate hydrolases"/>
    <property type="match status" value="1"/>
</dbReference>
<evidence type="ECO:0008006" key="4">
    <source>
        <dbReference type="Google" id="ProtNLM"/>
    </source>
</evidence>
<feature type="compositionally biased region" description="Polar residues" evidence="1">
    <location>
        <begin position="1"/>
        <end position="12"/>
    </location>
</feature>
<keyword evidence="3" id="KW-1185">Reference proteome</keyword>
<dbReference type="PANTHER" id="PTHR14241">
    <property type="entry name" value="INTERFERON-INDUCED PROTEIN 44"/>
    <property type="match status" value="1"/>
</dbReference>
<dbReference type="InterPro" id="IPR027417">
    <property type="entry name" value="P-loop_NTPase"/>
</dbReference>
<evidence type="ECO:0000313" key="2">
    <source>
        <dbReference type="Ensembl" id="ENSCCRP00000014047.2"/>
    </source>
</evidence>
<reference evidence="2" key="2">
    <citation type="submission" date="2025-09" db="UniProtKB">
        <authorList>
            <consortium name="Ensembl"/>
        </authorList>
    </citation>
    <scope>IDENTIFICATION</scope>
</reference>
<dbReference type="PANTHER" id="PTHR14241:SF1">
    <property type="entry name" value="INTERFERON-INDUCED PROTEIN 44-RELATED"/>
    <property type="match status" value="1"/>
</dbReference>
<proteinExistence type="predicted"/>
<accession>A0A8C1A7R2</accession>